<keyword evidence="4 6" id="KW-1133">Transmembrane helix</keyword>
<evidence type="ECO:0000256" key="3">
    <source>
        <dbReference type="ARBA" id="ARBA00022692"/>
    </source>
</evidence>
<dbReference type="Pfam" id="PF00092">
    <property type="entry name" value="VWA"/>
    <property type="match status" value="1"/>
</dbReference>
<accession>A0A6J4JEL1</accession>
<feature type="transmembrane region" description="Helical" evidence="6">
    <location>
        <begin position="641"/>
        <end position="659"/>
    </location>
</feature>
<organism evidence="9">
    <name type="scientific">uncultured Blastococcus sp</name>
    <dbReference type="NCBI Taxonomy" id="217144"/>
    <lineage>
        <taxon>Bacteria</taxon>
        <taxon>Bacillati</taxon>
        <taxon>Actinomycetota</taxon>
        <taxon>Actinomycetes</taxon>
        <taxon>Geodermatophilales</taxon>
        <taxon>Geodermatophilaceae</taxon>
        <taxon>Blastococcus</taxon>
        <taxon>environmental samples</taxon>
    </lineage>
</organism>
<dbReference type="CDD" id="cd00198">
    <property type="entry name" value="vWFA"/>
    <property type="match status" value="1"/>
</dbReference>
<evidence type="ECO:0000256" key="7">
    <source>
        <dbReference type="SAM" id="SignalP"/>
    </source>
</evidence>
<dbReference type="AlphaFoldDB" id="A0A6J4JEL1"/>
<dbReference type="GO" id="GO:0005886">
    <property type="term" value="C:plasma membrane"/>
    <property type="evidence" value="ECO:0007669"/>
    <property type="project" value="UniProtKB-SubCell"/>
</dbReference>
<feature type="transmembrane region" description="Helical" evidence="6">
    <location>
        <begin position="464"/>
        <end position="483"/>
    </location>
</feature>
<reference evidence="9" key="1">
    <citation type="submission" date="2020-02" db="EMBL/GenBank/DDBJ databases">
        <authorList>
            <person name="Meier V. D."/>
        </authorList>
    </citation>
    <scope>NUCLEOTIDE SEQUENCE</scope>
    <source>
        <strain evidence="9">AVDCRST_MAG57</strain>
    </source>
</reference>
<dbReference type="InterPro" id="IPR018076">
    <property type="entry name" value="T2SS_GspF_dom"/>
</dbReference>
<feature type="non-terminal residue" evidence="9">
    <location>
        <position position="1"/>
    </location>
</feature>
<dbReference type="SMART" id="SM00327">
    <property type="entry name" value="VWA"/>
    <property type="match status" value="1"/>
</dbReference>
<evidence type="ECO:0000256" key="2">
    <source>
        <dbReference type="ARBA" id="ARBA00022475"/>
    </source>
</evidence>
<dbReference type="InterPro" id="IPR002035">
    <property type="entry name" value="VWF_A"/>
</dbReference>
<feature type="transmembrane region" description="Helical" evidence="6">
    <location>
        <begin position="340"/>
        <end position="360"/>
    </location>
</feature>
<dbReference type="Gene3D" id="1.20.81.30">
    <property type="entry name" value="Type II secretion system (T2SS), domain F"/>
    <property type="match status" value="1"/>
</dbReference>
<dbReference type="InterPro" id="IPR036465">
    <property type="entry name" value="vWFA_dom_sf"/>
</dbReference>
<feature type="transmembrane region" description="Helical" evidence="6">
    <location>
        <begin position="440"/>
        <end position="458"/>
    </location>
</feature>
<comment type="subcellular location">
    <subcellularLocation>
        <location evidence="1">Cell membrane</location>
        <topology evidence="1">Multi-pass membrane protein</topology>
    </subcellularLocation>
</comment>
<dbReference type="Gene3D" id="3.40.50.410">
    <property type="entry name" value="von Willebrand factor, type A domain"/>
    <property type="match status" value="1"/>
</dbReference>
<name>A0A6J4JEL1_9ACTN</name>
<evidence type="ECO:0000259" key="8">
    <source>
        <dbReference type="PROSITE" id="PS50234"/>
    </source>
</evidence>
<dbReference type="PANTHER" id="PTHR35007:SF1">
    <property type="entry name" value="PILUS ASSEMBLY PROTEIN"/>
    <property type="match status" value="1"/>
</dbReference>
<evidence type="ECO:0000256" key="4">
    <source>
        <dbReference type="ARBA" id="ARBA00022989"/>
    </source>
</evidence>
<feature type="transmembrane region" description="Helical" evidence="6">
    <location>
        <begin position="608"/>
        <end position="626"/>
    </location>
</feature>
<dbReference type="PANTHER" id="PTHR35007">
    <property type="entry name" value="INTEGRAL MEMBRANE PROTEIN-RELATED"/>
    <property type="match status" value="1"/>
</dbReference>
<feature type="domain" description="VWFA" evidence="8">
    <location>
        <begin position="100"/>
        <end position="263"/>
    </location>
</feature>
<sequence>AADVRARPAPWPRVRLLALAGLLSVPVVTAAALLAPPAHAAGSIDHVEAQGSELRMLISLGDLAGGSSPDLDEVTVTFDGAQLEAVAEPLEDSATTLRRTAVLAVDVSDSMRGAKFAAAKTAAGAFLADVPDDVRVGLVTYSGQVRVEQEPTADLTQVAAALDGLTLSRGTRLYDGLRQAVAVAGAEGARSVLVLSDGRDTSGSPLARTAAAVEQAGVKVDVVALAQTEADEAMLGRLAEAGNGSVLSADDPAALTRLFADEAAVLARQVLVTVDPPAGLAGQEGTLSVAVPVDGETVTDEAFVTMPAGAARTTAPDEEPVADPQPAPVAAPTRQVSEELMLAGLAAAALAVAAMVLLAFGGSRGVRPDAVERGIEAYTRAGARKRAQAEREAEQQAGSGSVTKNAVAVAEGILEGRQGLEAALGDRLDAAGSALKPAEWLLTHAGTVVLAGAAGLLLSGGNVLVTAVALVLGAVGPWAYLAVRRTRRLKAFGAALADTLQLMAGSLSAGLSLAQSVDTVVREGSDPIAGEFRRALVEARLGVDLEEALAGIAERMESVDFEWVVMAIRIQREVGGNLSELLTKVAETIREREYLVRQVKTLSAEGRLSVWILGGLPPVFTAYLGLANPSYLAPMFSSPPGLFLMGLMVVLLAVGVVWMKKVTKVDV</sequence>
<gene>
    <name evidence="9" type="ORF">AVDCRST_MAG57-3444</name>
</gene>
<proteinExistence type="predicted"/>
<dbReference type="InterPro" id="IPR042094">
    <property type="entry name" value="T2SS_GspF_sf"/>
</dbReference>
<keyword evidence="5 6" id="KW-0472">Membrane</keyword>
<feature type="chain" id="PRO_5026856235" evidence="7">
    <location>
        <begin position="41"/>
        <end position="667"/>
    </location>
</feature>
<dbReference type="PROSITE" id="PS50234">
    <property type="entry name" value="VWFA"/>
    <property type="match status" value="1"/>
</dbReference>
<protein>
    <submittedName>
        <fullName evidence="9">Flp pilus assembly protein TadB</fullName>
    </submittedName>
</protein>
<evidence type="ECO:0000313" key="9">
    <source>
        <dbReference type="EMBL" id="CAA9276152.1"/>
    </source>
</evidence>
<evidence type="ECO:0000256" key="1">
    <source>
        <dbReference type="ARBA" id="ARBA00004651"/>
    </source>
</evidence>
<evidence type="ECO:0000256" key="6">
    <source>
        <dbReference type="SAM" id="Phobius"/>
    </source>
</evidence>
<evidence type="ECO:0000256" key="5">
    <source>
        <dbReference type="ARBA" id="ARBA00023136"/>
    </source>
</evidence>
<keyword evidence="3 6" id="KW-0812">Transmembrane</keyword>
<dbReference type="Pfam" id="PF00482">
    <property type="entry name" value="T2SSF"/>
    <property type="match status" value="1"/>
</dbReference>
<dbReference type="EMBL" id="CADCTI010000282">
    <property type="protein sequence ID" value="CAA9276152.1"/>
    <property type="molecule type" value="Genomic_DNA"/>
</dbReference>
<keyword evidence="2" id="KW-1003">Cell membrane</keyword>
<keyword evidence="7" id="KW-0732">Signal</keyword>
<dbReference type="SUPFAM" id="SSF53300">
    <property type="entry name" value="vWA-like"/>
    <property type="match status" value="1"/>
</dbReference>
<feature type="signal peptide" evidence="7">
    <location>
        <begin position="1"/>
        <end position="40"/>
    </location>
</feature>